<evidence type="ECO:0000256" key="1">
    <source>
        <dbReference type="SAM" id="Coils"/>
    </source>
</evidence>
<evidence type="ECO:0000313" key="3">
    <source>
        <dbReference type="Proteomes" id="UP001596242"/>
    </source>
</evidence>
<dbReference type="Gene3D" id="1.20.5.340">
    <property type="match status" value="1"/>
</dbReference>
<reference evidence="3" key="1">
    <citation type="journal article" date="2019" name="Int. J. Syst. Evol. Microbiol.">
        <title>The Global Catalogue of Microorganisms (GCM) 10K type strain sequencing project: providing services to taxonomists for standard genome sequencing and annotation.</title>
        <authorList>
            <consortium name="The Broad Institute Genomics Platform"/>
            <consortium name="The Broad Institute Genome Sequencing Center for Infectious Disease"/>
            <person name="Wu L."/>
            <person name="Ma J."/>
        </authorList>
    </citation>
    <scope>NUCLEOTIDE SEQUENCE [LARGE SCALE GENOMIC DNA]</scope>
    <source>
        <strain evidence="3">JCM 12763</strain>
    </source>
</reference>
<keyword evidence="1" id="KW-0175">Coiled coil</keyword>
<comment type="caution">
    <text evidence="2">The sequence shown here is derived from an EMBL/GenBank/DDBJ whole genome shotgun (WGS) entry which is preliminary data.</text>
</comment>
<feature type="coiled-coil region" evidence="1">
    <location>
        <begin position="128"/>
        <end position="169"/>
    </location>
</feature>
<dbReference type="InterPro" id="IPR046229">
    <property type="entry name" value="TnpC-like"/>
</dbReference>
<protein>
    <submittedName>
        <fullName evidence="2">DUF6262 family protein</fullName>
    </submittedName>
</protein>
<dbReference type="InterPro" id="IPR009057">
    <property type="entry name" value="Homeodomain-like_sf"/>
</dbReference>
<name>A0ABW1MB38_9ACTN</name>
<organism evidence="2 3">
    <name type="scientific">Streptomyces pratens</name>
    <dbReference type="NCBI Taxonomy" id="887456"/>
    <lineage>
        <taxon>Bacteria</taxon>
        <taxon>Bacillati</taxon>
        <taxon>Actinomycetota</taxon>
        <taxon>Actinomycetes</taxon>
        <taxon>Kitasatosporales</taxon>
        <taxon>Streptomycetaceae</taxon>
        <taxon>Streptomyces</taxon>
    </lineage>
</organism>
<dbReference type="RefSeq" id="WP_386406787.1">
    <property type="nucleotide sequence ID" value="NZ_JBHSPT010000130.1"/>
</dbReference>
<accession>A0ABW1MB38</accession>
<dbReference type="Pfam" id="PF19776">
    <property type="entry name" value="DUF6262"/>
    <property type="match status" value="1"/>
</dbReference>
<proteinExistence type="predicted"/>
<sequence>MSTAMADGRRADGERRRQRVKSAIQHATQDGTAISVSGIARQAGVDRTFLYRHRDLLALIHAAELQPSVSDPVAGPPVSLASLQADLANAHARNTRLVTQTRRLERRLSELMGEQAWRESGLGAPADQEELQRRASHLEQANIELSARLEERDAELEAARAANRELTRALNQKGAADR</sequence>
<keyword evidence="3" id="KW-1185">Reference proteome</keyword>
<dbReference type="SUPFAM" id="SSF46689">
    <property type="entry name" value="Homeodomain-like"/>
    <property type="match status" value="1"/>
</dbReference>
<gene>
    <name evidence="2" type="ORF">ACFP50_35625</name>
</gene>
<evidence type="ECO:0000313" key="2">
    <source>
        <dbReference type="EMBL" id="MFC6060542.1"/>
    </source>
</evidence>
<dbReference type="Proteomes" id="UP001596242">
    <property type="component" value="Unassembled WGS sequence"/>
</dbReference>
<dbReference type="EMBL" id="JBHSPT010000130">
    <property type="protein sequence ID" value="MFC6060542.1"/>
    <property type="molecule type" value="Genomic_DNA"/>
</dbReference>